<organism evidence="2 3">
    <name type="scientific">Klebsiella pneumoniae</name>
    <dbReference type="NCBI Taxonomy" id="573"/>
    <lineage>
        <taxon>Bacteria</taxon>
        <taxon>Pseudomonadati</taxon>
        <taxon>Pseudomonadota</taxon>
        <taxon>Gammaproteobacteria</taxon>
        <taxon>Enterobacterales</taxon>
        <taxon>Enterobacteriaceae</taxon>
        <taxon>Klebsiella/Raoultella group</taxon>
        <taxon>Klebsiella</taxon>
        <taxon>Klebsiella pneumoniae complex</taxon>
    </lineage>
</organism>
<proteinExistence type="predicted"/>
<feature type="domain" description="5'-Nucleotidase C-terminal" evidence="1">
    <location>
        <begin position="3"/>
        <end position="94"/>
    </location>
</feature>
<evidence type="ECO:0000313" key="3">
    <source>
        <dbReference type="Proteomes" id="UP000254938"/>
    </source>
</evidence>
<dbReference type="GO" id="GO:0030288">
    <property type="term" value="C:outer membrane-bounded periplasmic space"/>
    <property type="evidence" value="ECO:0007669"/>
    <property type="project" value="TreeGrafter"/>
</dbReference>
<dbReference type="InterPro" id="IPR036907">
    <property type="entry name" value="5'-Nucleotdase_C_sf"/>
</dbReference>
<dbReference type="AlphaFoldDB" id="A0A377TJX6"/>
<protein>
    <submittedName>
        <fullName evidence="2">5'-nucleotidase</fullName>
    </submittedName>
</protein>
<dbReference type="Gene3D" id="3.90.780.10">
    <property type="entry name" value="5'-Nucleotidase, C-terminal domain"/>
    <property type="match status" value="1"/>
</dbReference>
<evidence type="ECO:0000313" key="2">
    <source>
        <dbReference type="EMBL" id="STS79181.1"/>
    </source>
</evidence>
<dbReference type="EMBL" id="UGKQ01000007">
    <property type="protein sequence ID" value="STS79181.1"/>
    <property type="molecule type" value="Genomic_DNA"/>
</dbReference>
<sequence>MGAVISTFPFPNELVTMDLTGKQLRSLMEHGAGLSNGVLQVSRGLEMKYDSSKPVGQRVVLFRLNGKPIDDTTVYHIATNSFLADGGDGFVAFTEGQARNTSGGYYVSNAVVDYFKAGQKITDEQLNGQRVVDVKK</sequence>
<dbReference type="Proteomes" id="UP000254938">
    <property type="component" value="Unassembled WGS sequence"/>
</dbReference>
<dbReference type="InterPro" id="IPR006179">
    <property type="entry name" value="5_nucleotidase/apyrase"/>
</dbReference>
<dbReference type="GO" id="GO:0008768">
    <property type="term" value="F:UDP-sugar diphosphatase activity"/>
    <property type="evidence" value="ECO:0007669"/>
    <property type="project" value="TreeGrafter"/>
</dbReference>
<dbReference type="PANTHER" id="PTHR11575">
    <property type="entry name" value="5'-NUCLEOTIDASE-RELATED"/>
    <property type="match status" value="1"/>
</dbReference>
<dbReference type="GO" id="GO:0008253">
    <property type="term" value="F:5'-nucleotidase activity"/>
    <property type="evidence" value="ECO:0007669"/>
    <property type="project" value="TreeGrafter"/>
</dbReference>
<evidence type="ECO:0000259" key="1">
    <source>
        <dbReference type="Pfam" id="PF02872"/>
    </source>
</evidence>
<name>A0A377TJX6_KLEPN</name>
<dbReference type="Pfam" id="PF02872">
    <property type="entry name" value="5_nucleotid_C"/>
    <property type="match status" value="1"/>
</dbReference>
<dbReference type="InterPro" id="IPR008334">
    <property type="entry name" value="5'-Nucleotdase_C"/>
</dbReference>
<dbReference type="PANTHER" id="PTHR11575:SF46">
    <property type="entry name" value="PROTEIN USHA"/>
    <property type="match status" value="1"/>
</dbReference>
<dbReference type="SUPFAM" id="SSF55816">
    <property type="entry name" value="5'-nucleotidase (syn. UDP-sugar hydrolase), C-terminal domain"/>
    <property type="match status" value="1"/>
</dbReference>
<accession>A0A377TJX6</accession>
<dbReference type="GO" id="GO:0009166">
    <property type="term" value="P:nucleotide catabolic process"/>
    <property type="evidence" value="ECO:0007669"/>
    <property type="project" value="InterPro"/>
</dbReference>
<gene>
    <name evidence="2" type="primary">yfkN</name>
    <name evidence="2" type="ORF">NCTC9140_00828</name>
</gene>
<reference evidence="2 3" key="1">
    <citation type="submission" date="2018-06" db="EMBL/GenBank/DDBJ databases">
        <authorList>
            <consortium name="Pathogen Informatics"/>
            <person name="Doyle S."/>
        </authorList>
    </citation>
    <scope>NUCLEOTIDE SEQUENCE [LARGE SCALE GENOMIC DNA]</scope>
    <source>
        <strain evidence="2 3">NCTC9140</strain>
    </source>
</reference>